<organism evidence="2 3">
    <name type="scientific">candidate division MSBL1 archaeon SCGC-AAA382A20</name>
    <dbReference type="NCBI Taxonomy" id="1698280"/>
    <lineage>
        <taxon>Archaea</taxon>
        <taxon>Methanobacteriati</taxon>
        <taxon>Methanobacteriota</taxon>
        <taxon>candidate division MSBL1</taxon>
    </lineage>
</organism>
<evidence type="ECO:0000313" key="3">
    <source>
        <dbReference type="Proteomes" id="UP000070263"/>
    </source>
</evidence>
<dbReference type="EMBL" id="LHYE01000002">
    <property type="protein sequence ID" value="KXB07706.1"/>
    <property type="molecule type" value="Genomic_DNA"/>
</dbReference>
<comment type="caution">
    <text evidence="2">The sequence shown here is derived from an EMBL/GenBank/DDBJ whole genome shotgun (WGS) entry which is preliminary data.</text>
</comment>
<reference evidence="2 3" key="1">
    <citation type="journal article" date="2016" name="Sci. Rep.">
        <title>Metabolic traits of an uncultured archaeal lineage -MSBL1- from brine pools of the Red Sea.</title>
        <authorList>
            <person name="Mwirichia R."/>
            <person name="Alam I."/>
            <person name="Rashid M."/>
            <person name="Vinu M."/>
            <person name="Ba-Alawi W."/>
            <person name="Anthony Kamau A."/>
            <person name="Kamanda Ngugi D."/>
            <person name="Goker M."/>
            <person name="Klenk H.P."/>
            <person name="Bajic V."/>
            <person name="Stingl U."/>
        </authorList>
    </citation>
    <scope>NUCLEOTIDE SEQUENCE [LARGE SCALE GENOMIC DNA]</scope>
    <source>
        <strain evidence="2">SCGC-AAA382A20</strain>
    </source>
</reference>
<name>A0A133VMM1_9EURY</name>
<dbReference type="Pfam" id="PF02518">
    <property type="entry name" value="HATPase_c"/>
    <property type="match status" value="1"/>
</dbReference>
<keyword evidence="3" id="KW-1185">Reference proteome</keyword>
<evidence type="ECO:0000259" key="1">
    <source>
        <dbReference type="Pfam" id="PF02518"/>
    </source>
</evidence>
<dbReference type="Gene3D" id="3.30.565.10">
    <property type="entry name" value="Histidine kinase-like ATPase, C-terminal domain"/>
    <property type="match status" value="1"/>
</dbReference>
<protein>
    <recommendedName>
        <fullName evidence="1">Histidine kinase/HSP90-like ATPase domain-containing protein</fullName>
    </recommendedName>
</protein>
<feature type="domain" description="Histidine kinase/HSP90-like ATPase" evidence="1">
    <location>
        <begin position="36"/>
        <end position="105"/>
    </location>
</feature>
<dbReference type="InterPro" id="IPR003594">
    <property type="entry name" value="HATPase_dom"/>
</dbReference>
<dbReference type="InterPro" id="IPR036890">
    <property type="entry name" value="HATPase_C_sf"/>
</dbReference>
<dbReference type="SUPFAM" id="SSF55874">
    <property type="entry name" value="ATPase domain of HSP90 chaperone/DNA topoisomerase II/histidine kinase"/>
    <property type="match status" value="1"/>
</dbReference>
<dbReference type="AlphaFoldDB" id="A0A133VMM1"/>
<evidence type="ECO:0000313" key="2">
    <source>
        <dbReference type="EMBL" id="KXB07706.1"/>
    </source>
</evidence>
<dbReference type="Proteomes" id="UP000070263">
    <property type="component" value="Unassembled WGS sequence"/>
</dbReference>
<gene>
    <name evidence="2" type="ORF">AKJ51_00325</name>
</gene>
<accession>A0A133VMM1</accession>
<sequence>MSSNRRFHTDSRLSENFTERGLATLTGQEPHKWGRYILKELLDNALEAVEEDSNNPHIDINIETAKAYRGWKPTEIQVHDNGAGIEEERVEKIFENIDKFGGTKRHYNLPTRGNIGNALMTILGIHGLVGNPLTVKSRDKVHEISVEEDTVSNVPKIIRDSKPVNIDGTEIVADLCIPGAEA</sequence>
<proteinExistence type="predicted"/>